<dbReference type="STRING" id="867902.Ornrh_0541"/>
<evidence type="ECO:0000256" key="2">
    <source>
        <dbReference type="ARBA" id="ARBA00022759"/>
    </source>
</evidence>
<dbReference type="Pfam" id="PF00565">
    <property type="entry name" value="SNase"/>
    <property type="match status" value="1"/>
</dbReference>
<feature type="domain" description="TNase-like" evidence="4">
    <location>
        <begin position="41"/>
        <end position="163"/>
    </location>
</feature>
<dbReference type="PROSITE" id="PS01123">
    <property type="entry name" value="TNASE_1"/>
    <property type="match status" value="1"/>
</dbReference>
<evidence type="ECO:0000313" key="5">
    <source>
        <dbReference type="EMBL" id="AFL96743.1"/>
    </source>
</evidence>
<dbReference type="InterPro" id="IPR035437">
    <property type="entry name" value="SNase_OB-fold_sf"/>
</dbReference>
<dbReference type="AlphaFoldDB" id="I3ZYF9"/>
<gene>
    <name evidence="5" type="ordered locus">Ornrh_0541</name>
</gene>
<dbReference type="SMART" id="SM00318">
    <property type="entry name" value="SNc"/>
    <property type="match status" value="1"/>
</dbReference>
<dbReference type="RefSeq" id="WP_014790364.1">
    <property type="nucleotide sequence ID" value="NC_018016.1"/>
</dbReference>
<dbReference type="GeneID" id="97257278"/>
<evidence type="ECO:0000256" key="1">
    <source>
        <dbReference type="ARBA" id="ARBA00022722"/>
    </source>
</evidence>
<proteinExistence type="predicted"/>
<dbReference type="InterPro" id="IPR016071">
    <property type="entry name" value="Staphylococal_nuclease_OB-fold"/>
</dbReference>
<keyword evidence="2" id="KW-0255">Endonuclease</keyword>
<organism evidence="5 6">
    <name type="scientific">Ornithobacterium rhinotracheale (strain ATCC 51463 / DSM 15997 / CCUG 23171 / CIP 104009 / LMG 9086)</name>
    <dbReference type="NCBI Taxonomy" id="867902"/>
    <lineage>
        <taxon>Bacteria</taxon>
        <taxon>Pseudomonadati</taxon>
        <taxon>Bacteroidota</taxon>
        <taxon>Flavobacteriia</taxon>
        <taxon>Flavobacteriales</taxon>
        <taxon>Weeksellaceae</taxon>
        <taxon>Ornithobacterium</taxon>
    </lineage>
</organism>
<dbReference type="SUPFAM" id="SSF50199">
    <property type="entry name" value="Staphylococcal nuclease"/>
    <property type="match status" value="1"/>
</dbReference>
<protein>
    <submittedName>
        <fullName evidence="5">Micrococcal nuclease-like nuclease</fullName>
    </submittedName>
</protein>
<evidence type="ECO:0000313" key="6">
    <source>
        <dbReference type="Proteomes" id="UP000006051"/>
    </source>
</evidence>
<evidence type="ECO:0000259" key="4">
    <source>
        <dbReference type="PROSITE" id="PS50830"/>
    </source>
</evidence>
<keyword evidence="1" id="KW-0540">Nuclease</keyword>
<dbReference type="InterPro" id="IPR002071">
    <property type="entry name" value="Thermonucl_AS"/>
</dbReference>
<dbReference type="HOGENOM" id="CLU_046484_7_2_10"/>
<reference evidence="5 6" key="1">
    <citation type="submission" date="2012-06" db="EMBL/GenBank/DDBJ databases">
        <title>The complete genome of Ornithobacterium rhinotracheale DSM 15997.</title>
        <authorList>
            <consortium name="US DOE Joint Genome Institute (JGI-PGF)"/>
            <person name="Lucas S."/>
            <person name="Copeland A."/>
            <person name="Lapidus A."/>
            <person name="Goodwin L."/>
            <person name="Pitluck S."/>
            <person name="Peters L."/>
            <person name="Mikhailova N."/>
            <person name="Teshima H."/>
            <person name="Kyrpides N."/>
            <person name="Mavromatis K."/>
            <person name="Pagani I."/>
            <person name="Ivanova N."/>
            <person name="Ovchinnikova G."/>
            <person name="Zeytun A."/>
            <person name="Detter J.C."/>
            <person name="Han C."/>
            <person name="Land M."/>
            <person name="Hauser L."/>
            <person name="Markowitz V."/>
            <person name="Cheng J.-F."/>
            <person name="Hugenholtz P."/>
            <person name="Woyke T."/>
            <person name="Wu D."/>
            <person name="Lang E."/>
            <person name="Kopitz M."/>
            <person name="Brambilla E."/>
            <person name="Klenk H.-P."/>
            <person name="Eisen J.A."/>
        </authorList>
    </citation>
    <scope>NUCLEOTIDE SEQUENCE [LARGE SCALE GENOMIC DNA]</scope>
    <source>
        <strain evidence="6">ATCC 51463 / DSM 15997 / CCUG 23171 / LMG 9086</strain>
    </source>
</reference>
<dbReference type="GO" id="GO:0004519">
    <property type="term" value="F:endonuclease activity"/>
    <property type="evidence" value="ECO:0007669"/>
    <property type="project" value="UniProtKB-KW"/>
</dbReference>
<dbReference type="KEGG" id="orh:Ornrh_0541"/>
<dbReference type="GO" id="GO:0016787">
    <property type="term" value="F:hydrolase activity"/>
    <property type="evidence" value="ECO:0007669"/>
    <property type="project" value="UniProtKB-KW"/>
</dbReference>
<keyword evidence="3" id="KW-0378">Hydrolase</keyword>
<dbReference type="PANTHER" id="PTHR12302:SF3">
    <property type="entry name" value="SERINE_THREONINE-PROTEIN KINASE 31"/>
    <property type="match status" value="1"/>
</dbReference>
<name>I3ZYF9_ORNRL</name>
<dbReference type="PROSITE" id="PS51257">
    <property type="entry name" value="PROKAR_LIPOPROTEIN"/>
    <property type="match status" value="1"/>
</dbReference>
<dbReference type="Proteomes" id="UP000006051">
    <property type="component" value="Chromosome"/>
</dbReference>
<evidence type="ECO:0000256" key="3">
    <source>
        <dbReference type="ARBA" id="ARBA00022801"/>
    </source>
</evidence>
<dbReference type="PROSITE" id="PS50830">
    <property type="entry name" value="TNASE_3"/>
    <property type="match status" value="1"/>
</dbReference>
<dbReference type="EMBL" id="CP003283">
    <property type="protein sequence ID" value="AFL96743.1"/>
    <property type="molecule type" value="Genomic_DNA"/>
</dbReference>
<sequence length="189" mass="21542">MWFKILFLSFFLVFGACKEHSSHIPSVSKAKPVSIKQSIPQGTAFKVIGISDGDTVKLLIDGQEQKVRLAHIDCPEKKQAFGNVAKKAISDLIFGKNVYLVWGGEKDKYGRLIAEIIMEDGTNVNKLLVKKGLAWHFKKYSKNQEYAQLEIEARQNKVGLWIDPNPIPPWIFRQMQREAAKKKKLMLSR</sequence>
<keyword evidence="6" id="KW-1185">Reference proteome</keyword>
<accession>I3ZYF9</accession>
<dbReference type="Gene3D" id="2.40.50.90">
    <property type="match status" value="1"/>
</dbReference>
<dbReference type="PANTHER" id="PTHR12302">
    <property type="entry name" value="EBNA2 BINDING PROTEIN P100"/>
    <property type="match status" value="1"/>
</dbReference>
<dbReference type="PATRIC" id="fig|867902.3.peg.527"/>
<dbReference type="GO" id="GO:0003676">
    <property type="term" value="F:nucleic acid binding"/>
    <property type="evidence" value="ECO:0007669"/>
    <property type="project" value="InterPro"/>
</dbReference>
<dbReference type="eggNOG" id="COG1525">
    <property type="taxonomic scope" value="Bacteria"/>
</dbReference>